<protein>
    <submittedName>
        <fullName evidence="1">Uncharacterized protein</fullName>
    </submittedName>
</protein>
<proteinExistence type="predicted"/>
<dbReference type="AlphaFoldDB" id="X1CVD1"/>
<organism evidence="1">
    <name type="scientific">marine sediment metagenome</name>
    <dbReference type="NCBI Taxonomy" id="412755"/>
    <lineage>
        <taxon>unclassified sequences</taxon>
        <taxon>metagenomes</taxon>
        <taxon>ecological metagenomes</taxon>
    </lineage>
</organism>
<sequence length="101" mass="11291">MKQILTKNSLNVASILTIHLLTWPRFEYDFYRASGIDETPIRVLLNEGFKMLNLTEIFRLSKGFNGASVESTVPTVEKIGAIISDVVTTVSQSYLISDIIP</sequence>
<evidence type="ECO:0000313" key="1">
    <source>
        <dbReference type="EMBL" id="GAH11782.1"/>
    </source>
</evidence>
<feature type="non-terminal residue" evidence="1">
    <location>
        <position position="101"/>
    </location>
</feature>
<name>X1CVD1_9ZZZZ</name>
<reference evidence="1" key="1">
    <citation type="journal article" date="2014" name="Front. Microbiol.">
        <title>High frequency of phylogenetically diverse reductive dehalogenase-homologous genes in deep subseafloor sedimentary metagenomes.</title>
        <authorList>
            <person name="Kawai M."/>
            <person name="Futagami T."/>
            <person name="Toyoda A."/>
            <person name="Takaki Y."/>
            <person name="Nishi S."/>
            <person name="Hori S."/>
            <person name="Arai W."/>
            <person name="Tsubouchi T."/>
            <person name="Morono Y."/>
            <person name="Uchiyama I."/>
            <person name="Ito T."/>
            <person name="Fujiyama A."/>
            <person name="Inagaki F."/>
            <person name="Takami H."/>
        </authorList>
    </citation>
    <scope>NUCLEOTIDE SEQUENCE</scope>
    <source>
        <strain evidence="1">Expedition CK06-06</strain>
    </source>
</reference>
<dbReference type="Gene3D" id="3.40.50.2000">
    <property type="entry name" value="Glycogen Phosphorylase B"/>
    <property type="match status" value="1"/>
</dbReference>
<accession>X1CVD1</accession>
<gene>
    <name evidence="1" type="ORF">S01H4_52321</name>
</gene>
<dbReference type="EMBL" id="BART01029878">
    <property type="protein sequence ID" value="GAH11782.1"/>
    <property type="molecule type" value="Genomic_DNA"/>
</dbReference>
<comment type="caution">
    <text evidence="1">The sequence shown here is derived from an EMBL/GenBank/DDBJ whole genome shotgun (WGS) entry which is preliminary data.</text>
</comment>